<dbReference type="GO" id="GO:0051536">
    <property type="term" value="F:iron-sulfur cluster binding"/>
    <property type="evidence" value="ECO:0007669"/>
    <property type="project" value="UniProtKB-KW"/>
</dbReference>
<dbReference type="SUPFAM" id="SSF102114">
    <property type="entry name" value="Radical SAM enzymes"/>
    <property type="match status" value="1"/>
</dbReference>
<dbReference type="SFLD" id="SFLDG01084">
    <property type="entry name" value="Uncharacterised_Radical_SAM_Su"/>
    <property type="match status" value="1"/>
</dbReference>
<feature type="domain" description="Radical SAM core" evidence="5">
    <location>
        <begin position="70"/>
        <end position="312"/>
    </location>
</feature>
<evidence type="ECO:0000256" key="3">
    <source>
        <dbReference type="ARBA" id="ARBA00023014"/>
    </source>
</evidence>
<evidence type="ECO:0000256" key="4">
    <source>
        <dbReference type="SAM" id="MobiDB-lite"/>
    </source>
</evidence>
<keyword evidence="1" id="KW-0479">Metal-binding</keyword>
<evidence type="ECO:0000256" key="2">
    <source>
        <dbReference type="ARBA" id="ARBA00023004"/>
    </source>
</evidence>
<name>A0A3A3FQX2_9BURK</name>
<evidence type="ECO:0000259" key="5">
    <source>
        <dbReference type="PROSITE" id="PS51918"/>
    </source>
</evidence>
<evidence type="ECO:0000313" key="6">
    <source>
        <dbReference type="EMBL" id="RJF96139.1"/>
    </source>
</evidence>
<dbReference type="PROSITE" id="PS51918">
    <property type="entry name" value="RADICAL_SAM"/>
    <property type="match status" value="1"/>
</dbReference>
<keyword evidence="2" id="KW-0408">Iron</keyword>
<organism evidence="6 7">
    <name type="scientific">Noviherbaspirillum saxi</name>
    <dbReference type="NCBI Taxonomy" id="2320863"/>
    <lineage>
        <taxon>Bacteria</taxon>
        <taxon>Pseudomonadati</taxon>
        <taxon>Pseudomonadota</taxon>
        <taxon>Betaproteobacteria</taxon>
        <taxon>Burkholderiales</taxon>
        <taxon>Oxalobacteraceae</taxon>
        <taxon>Noviherbaspirillum</taxon>
    </lineage>
</organism>
<gene>
    <name evidence="6" type="ORF">D3871_22665</name>
</gene>
<dbReference type="PANTHER" id="PTHR43432:SF3">
    <property type="entry name" value="SLR0285 PROTEIN"/>
    <property type="match status" value="1"/>
</dbReference>
<sequence>MANSEKLKQSGIATKGRGACSNPQNRFDSLKREAVEPEPYNGVTDDDESSPKTTVQLQTARRIISINQSPDIPFAASINPYQGCEHGCIYCYARPSHAYLGLSPGLDFETRLFAKENAAEILEAELLARNYVPQNIVIGGNTDPYQPIERKLNITRALLEVLERYNHPVSITTKSALVTRDIDILERMASKGLARVYVSVTSLRNEVSRTLEPRASAPAKRLAAIKLLAGAGIPVGVLVAPVIPAITDEELESILSAASGAGASAAAYILLRLPREVAALFAEWLTAHYPLRKSKVEKLLSHMRGGKLYDPAFETRMTGTGVFADLLANRFHLICKKLALNLERPPLRTDLFVPAALEKQLSLF</sequence>
<dbReference type="InterPro" id="IPR006638">
    <property type="entry name" value="Elp3/MiaA/NifB-like_rSAM"/>
</dbReference>
<dbReference type="Proteomes" id="UP000265955">
    <property type="component" value="Unassembled WGS sequence"/>
</dbReference>
<dbReference type="Pfam" id="PF04055">
    <property type="entry name" value="Radical_SAM"/>
    <property type="match status" value="1"/>
</dbReference>
<dbReference type="GO" id="GO:0046872">
    <property type="term" value="F:metal ion binding"/>
    <property type="evidence" value="ECO:0007669"/>
    <property type="project" value="UniProtKB-KW"/>
</dbReference>
<dbReference type="InterPro" id="IPR007197">
    <property type="entry name" value="rSAM"/>
</dbReference>
<dbReference type="GO" id="GO:0003824">
    <property type="term" value="F:catalytic activity"/>
    <property type="evidence" value="ECO:0007669"/>
    <property type="project" value="InterPro"/>
</dbReference>
<dbReference type="CDD" id="cd01335">
    <property type="entry name" value="Radical_SAM"/>
    <property type="match status" value="1"/>
</dbReference>
<dbReference type="OrthoDB" id="9785699at2"/>
<dbReference type="Gene3D" id="3.80.30.30">
    <property type="match status" value="1"/>
</dbReference>
<keyword evidence="7" id="KW-1185">Reference proteome</keyword>
<feature type="region of interest" description="Disordered" evidence="4">
    <location>
        <begin position="1"/>
        <end position="53"/>
    </location>
</feature>
<dbReference type="RefSeq" id="WP_119771286.1">
    <property type="nucleotide sequence ID" value="NZ_QYUO01000002.1"/>
</dbReference>
<dbReference type="EMBL" id="QYUO01000002">
    <property type="protein sequence ID" value="RJF96139.1"/>
    <property type="molecule type" value="Genomic_DNA"/>
</dbReference>
<dbReference type="InterPro" id="IPR040086">
    <property type="entry name" value="MJ0683-like"/>
</dbReference>
<dbReference type="SMART" id="SM00729">
    <property type="entry name" value="Elp3"/>
    <property type="match status" value="1"/>
</dbReference>
<evidence type="ECO:0000313" key="7">
    <source>
        <dbReference type="Proteomes" id="UP000265955"/>
    </source>
</evidence>
<dbReference type="SFLD" id="SFLDS00029">
    <property type="entry name" value="Radical_SAM"/>
    <property type="match status" value="1"/>
</dbReference>
<dbReference type="InterPro" id="IPR058240">
    <property type="entry name" value="rSAM_sf"/>
</dbReference>
<keyword evidence="3" id="KW-0411">Iron-sulfur</keyword>
<evidence type="ECO:0000256" key="1">
    <source>
        <dbReference type="ARBA" id="ARBA00022723"/>
    </source>
</evidence>
<dbReference type="AlphaFoldDB" id="A0A3A3FQX2"/>
<comment type="caution">
    <text evidence="6">The sequence shown here is derived from an EMBL/GenBank/DDBJ whole genome shotgun (WGS) entry which is preliminary data.</text>
</comment>
<protein>
    <submittedName>
        <fullName evidence="6">PA0069 family radical SAM protein</fullName>
    </submittedName>
</protein>
<reference evidence="7" key="1">
    <citation type="submission" date="2018-09" db="EMBL/GenBank/DDBJ databases">
        <authorList>
            <person name="Zhu H."/>
        </authorList>
    </citation>
    <scope>NUCLEOTIDE SEQUENCE [LARGE SCALE GENOMIC DNA]</scope>
    <source>
        <strain evidence="7">K1R23-30</strain>
    </source>
</reference>
<dbReference type="NCBIfam" id="NF033668">
    <property type="entry name" value="rSAM_PA0069"/>
    <property type="match status" value="1"/>
</dbReference>
<dbReference type="PANTHER" id="PTHR43432">
    <property type="entry name" value="SLR0285 PROTEIN"/>
    <property type="match status" value="1"/>
</dbReference>
<proteinExistence type="predicted"/>
<accession>A0A3A3FQX2</accession>